<dbReference type="GO" id="GO:0005524">
    <property type="term" value="F:ATP binding"/>
    <property type="evidence" value="ECO:0007669"/>
    <property type="project" value="UniProtKB-UniRule"/>
</dbReference>
<dbReference type="Gene3D" id="2.40.70.10">
    <property type="entry name" value="Acid Proteases"/>
    <property type="match status" value="1"/>
</dbReference>
<name>A0A517Q5P7_9PLAN</name>
<protein>
    <recommendedName>
        <fullName evidence="10 11">Probable alpha-L-glutamate ligase</fullName>
        <ecNumber evidence="11">6.3.2.-</ecNumber>
    </recommendedName>
</protein>
<dbReference type="Gene3D" id="3.30.470.20">
    <property type="entry name" value="ATP-grasp fold, B domain"/>
    <property type="match status" value="1"/>
</dbReference>
<feature type="binding site" evidence="11">
    <location>
        <begin position="343"/>
        <end position="344"/>
    </location>
    <ligand>
        <name>ATP</name>
        <dbReference type="ChEBI" id="CHEBI:30616"/>
    </ligand>
</feature>
<dbReference type="Proteomes" id="UP000315647">
    <property type="component" value="Chromosome"/>
</dbReference>
<evidence type="ECO:0000259" key="12">
    <source>
        <dbReference type="PROSITE" id="PS50975"/>
    </source>
</evidence>
<feature type="binding site" evidence="11">
    <location>
        <position position="425"/>
    </location>
    <ligand>
        <name>Mg(2+)</name>
        <dbReference type="ChEBI" id="CHEBI:18420"/>
        <label>2</label>
    </ligand>
</feature>
<evidence type="ECO:0000313" key="14">
    <source>
        <dbReference type="Proteomes" id="UP000315647"/>
    </source>
</evidence>
<dbReference type="GO" id="GO:0018169">
    <property type="term" value="F:ribosomal S6-glutamic acid ligase activity"/>
    <property type="evidence" value="ECO:0007669"/>
    <property type="project" value="TreeGrafter"/>
</dbReference>
<feature type="binding site" evidence="11">
    <location>
        <position position="425"/>
    </location>
    <ligand>
        <name>Mg(2+)</name>
        <dbReference type="ChEBI" id="CHEBI:18420"/>
        <label>1</label>
    </ligand>
</feature>
<evidence type="ECO:0000256" key="4">
    <source>
        <dbReference type="ARBA" id="ARBA00022741"/>
    </source>
</evidence>
<dbReference type="Pfam" id="PF08443">
    <property type="entry name" value="RimK"/>
    <property type="match status" value="1"/>
</dbReference>
<dbReference type="InterPro" id="IPR041107">
    <property type="entry name" value="Rimk_N"/>
</dbReference>
<dbReference type="NCBIfam" id="TIGR00768">
    <property type="entry name" value="rimK_fam"/>
    <property type="match status" value="1"/>
</dbReference>
<sequence>MKDDKTKQIIGCEEWCAFPDLGIPAIKARVDSGAKTSSIHAFNVQKFRRQGETWVSFEVHPVQNNRRTVVRCERPIVDKRVVKSSSGISETRYVILATLKIGDEAWEIELTLANRDSMGYRMLLGREAMSGRMLVDPALSFCLGQVSSETLNKHYGKREQVRSGLKIALLASNQELYSNQRILEAGEERGHEMEFLDIKQCYMKLDAVEPEAHYRGGTILDDLDAVVTRIRPSITYYGCALARQFESMDVLTVNTSVAVTQSRDKLYSLQLMLKSGINIPTTGFANSPMDTNDLIEMVGGAPLIVKLLEGSQGRGVVLAETRKAAESVINAFKALRANLLVQEFIKEADGKDLRCFVIDGKVVASIQREAAPGEFRANIHQGGTASIIKITPTERKLAVKAAKALGLMIAGVDIIRSKHGPLLLEVNSSPGLEGIEAATGKDIAGMMIAAIEKKLNWKRELSVKRHK</sequence>
<feature type="binding site" evidence="11">
    <location>
        <position position="427"/>
    </location>
    <ligand>
        <name>Mg(2+)</name>
        <dbReference type="ChEBI" id="CHEBI:18420"/>
        <label>2</label>
    </ligand>
</feature>
<evidence type="ECO:0000256" key="6">
    <source>
        <dbReference type="ARBA" id="ARBA00022842"/>
    </source>
</evidence>
<dbReference type="InterPro" id="IPR013651">
    <property type="entry name" value="ATP-grasp_RimK-type"/>
</dbReference>
<dbReference type="InterPro" id="IPR023533">
    <property type="entry name" value="RimK"/>
</dbReference>
<proteinExistence type="inferred from homology"/>
<dbReference type="PANTHER" id="PTHR21621">
    <property type="entry name" value="RIBOSOMAL PROTEIN S6 MODIFICATION PROTEIN"/>
    <property type="match status" value="1"/>
</dbReference>
<keyword evidence="14" id="KW-1185">Reference proteome</keyword>
<keyword evidence="4 11" id="KW-0547">Nucleotide-binding</keyword>
<dbReference type="GO" id="GO:0006412">
    <property type="term" value="P:translation"/>
    <property type="evidence" value="ECO:0007669"/>
    <property type="project" value="UniProtKB-KW"/>
</dbReference>
<dbReference type="Pfam" id="PF18030">
    <property type="entry name" value="Rimk_N"/>
    <property type="match status" value="1"/>
</dbReference>
<dbReference type="GO" id="GO:0005737">
    <property type="term" value="C:cytoplasm"/>
    <property type="evidence" value="ECO:0007669"/>
    <property type="project" value="TreeGrafter"/>
</dbReference>
<comment type="similarity">
    <text evidence="11">Belongs to the RimK family.</text>
</comment>
<comment type="cofactor">
    <cofactor evidence="11">
        <name>Mg(2+)</name>
        <dbReference type="ChEBI" id="CHEBI:18420"/>
    </cofactor>
    <cofactor evidence="11">
        <name>Mn(2+)</name>
        <dbReference type="ChEBI" id="CHEBI:29035"/>
    </cofactor>
    <text evidence="11">Binds 2 magnesium or manganese ions per subunit.</text>
</comment>
<dbReference type="InterPro" id="IPR013815">
    <property type="entry name" value="ATP_grasp_subdomain_1"/>
</dbReference>
<feature type="binding site" evidence="11">
    <location>
        <begin position="376"/>
        <end position="378"/>
    </location>
    <ligand>
        <name>ATP</name>
        <dbReference type="ChEBI" id="CHEBI:30616"/>
    </ligand>
</feature>
<feature type="domain" description="ATP-grasp" evidence="12">
    <location>
        <begin position="269"/>
        <end position="452"/>
    </location>
</feature>
<dbReference type="SUPFAM" id="SSF56059">
    <property type="entry name" value="Glutathione synthetase ATP-binding domain-like"/>
    <property type="match status" value="1"/>
</dbReference>
<evidence type="ECO:0000256" key="2">
    <source>
        <dbReference type="ARBA" id="ARBA00022598"/>
    </source>
</evidence>
<feature type="binding site" evidence="11">
    <location>
        <position position="425"/>
    </location>
    <ligand>
        <name>Mn(2+)</name>
        <dbReference type="ChEBI" id="CHEBI:29035"/>
        <label>1</label>
    </ligand>
</feature>
<comment type="cofactor">
    <cofactor evidence="1">
        <name>Mn(2+)</name>
        <dbReference type="ChEBI" id="CHEBI:29035"/>
    </cofactor>
</comment>
<keyword evidence="3 11" id="KW-0479">Metal-binding</keyword>
<feature type="binding site" evidence="11">
    <location>
        <position position="306"/>
    </location>
    <ligand>
        <name>ATP</name>
        <dbReference type="ChEBI" id="CHEBI:30616"/>
    </ligand>
</feature>
<dbReference type="AlphaFoldDB" id="A0A517Q5P7"/>
<feature type="binding site" evidence="11">
    <location>
        <position position="425"/>
    </location>
    <ligand>
        <name>Mn(2+)</name>
        <dbReference type="ChEBI" id="CHEBI:29035"/>
        <label>2</label>
    </ligand>
</feature>
<dbReference type="EMBL" id="CP037421">
    <property type="protein sequence ID" value="QDT26971.1"/>
    <property type="molecule type" value="Genomic_DNA"/>
</dbReference>
<keyword evidence="2 11" id="KW-0436">Ligase</keyword>
<dbReference type="Gene3D" id="3.40.50.20">
    <property type="match status" value="1"/>
</dbReference>
<evidence type="ECO:0000256" key="10">
    <source>
        <dbReference type="ARBA" id="ARBA00072141"/>
    </source>
</evidence>
<feature type="binding site" evidence="11">
    <location>
        <position position="352"/>
    </location>
    <ligand>
        <name>ATP</name>
        <dbReference type="ChEBI" id="CHEBI:30616"/>
    </ligand>
</feature>
<dbReference type="GO" id="GO:0046872">
    <property type="term" value="F:metal ion binding"/>
    <property type="evidence" value="ECO:0007669"/>
    <property type="project" value="UniProtKB-KW"/>
</dbReference>
<evidence type="ECO:0000313" key="13">
    <source>
        <dbReference type="EMBL" id="QDT26971.1"/>
    </source>
</evidence>
<dbReference type="HAMAP" id="MF_01552">
    <property type="entry name" value="RimK"/>
    <property type="match status" value="1"/>
</dbReference>
<dbReference type="InterPro" id="IPR004666">
    <property type="entry name" value="Rp_bS6_RimK/Lys_biosynth_LsyX"/>
</dbReference>
<dbReference type="NCBIfam" id="NF007764">
    <property type="entry name" value="PRK10446.1"/>
    <property type="match status" value="1"/>
</dbReference>
<evidence type="ECO:0000256" key="1">
    <source>
        <dbReference type="ARBA" id="ARBA00001936"/>
    </source>
</evidence>
<feature type="binding site" evidence="11">
    <location>
        <position position="413"/>
    </location>
    <ligand>
        <name>Mg(2+)</name>
        <dbReference type="ChEBI" id="CHEBI:18420"/>
        <label>1</label>
    </ligand>
</feature>
<gene>
    <name evidence="13" type="primary">rimK_2</name>
    <name evidence="11" type="synonym">rimK</name>
    <name evidence="13" type="ORF">Enr10x_22840</name>
</gene>
<feature type="binding site" evidence="11">
    <location>
        <position position="427"/>
    </location>
    <ligand>
        <name>Mn(2+)</name>
        <dbReference type="ChEBI" id="CHEBI:29035"/>
        <label>2</label>
    </ligand>
</feature>
<dbReference type="Pfam" id="PF05618">
    <property type="entry name" value="Zn_protease"/>
    <property type="match status" value="1"/>
</dbReference>
<dbReference type="InterPro" id="IPR008503">
    <property type="entry name" value="Asp_endopeptidase"/>
</dbReference>
<evidence type="ECO:0000256" key="7">
    <source>
        <dbReference type="ARBA" id="ARBA00022917"/>
    </source>
</evidence>
<dbReference type="EC" id="6.3.2.-" evidence="11"/>
<feature type="binding site" evidence="11">
    <location>
        <position position="413"/>
    </location>
    <ligand>
        <name>Mn(2+)</name>
        <dbReference type="ChEBI" id="CHEBI:29035"/>
        <label>1</label>
    </ligand>
</feature>
<dbReference type="InterPro" id="IPR011761">
    <property type="entry name" value="ATP-grasp"/>
</dbReference>
<reference evidence="13 14" key="1">
    <citation type="submission" date="2019-03" db="EMBL/GenBank/DDBJ databases">
        <title>Deep-cultivation of Planctomycetes and their phenomic and genomic characterization uncovers novel biology.</title>
        <authorList>
            <person name="Wiegand S."/>
            <person name="Jogler M."/>
            <person name="Boedeker C."/>
            <person name="Pinto D."/>
            <person name="Vollmers J."/>
            <person name="Rivas-Marin E."/>
            <person name="Kohn T."/>
            <person name="Peeters S.H."/>
            <person name="Heuer A."/>
            <person name="Rast P."/>
            <person name="Oberbeckmann S."/>
            <person name="Bunk B."/>
            <person name="Jeske O."/>
            <person name="Meyerdierks A."/>
            <person name="Storesund J.E."/>
            <person name="Kallscheuer N."/>
            <person name="Luecker S."/>
            <person name="Lage O.M."/>
            <person name="Pohl T."/>
            <person name="Merkel B.J."/>
            <person name="Hornburger P."/>
            <person name="Mueller R.-W."/>
            <person name="Bruemmer F."/>
            <person name="Labrenz M."/>
            <person name="Spormann A.M."/>
            <person name="Op den Camp H."/>
            <person name="Overmann J."/>
            <person name="Amann R."/>
            <person name="Jetten M.S.M."/>
            <person name="Mascher T."/>
            <person name="Medema M.H."/>
            <person name="Devos D.P."/>
            <person name="Kaster A.-K."/>
            <person name="Ovreas L."/>
            <person name="Rohde M."/>
            <person name="Galperin M.Y."/>
            <person name="Jogler C."/>
        </authorList>
    </citation>
    <scope>NUCLEOTIDE SEQUENCE [LARGE SCALE GENOMIC DNA]</scope>
    <source>
        <strain evidence="13 14">Enr10</strain>
    </source>
</reference>
<dbReference type="GO" id="GO:0009432">
    <property type="term" value="P:SOS response"/>
    <property type="evidence" value="ECO:0007669"/>
    <property type="project" value="TreeGrafter"/>
</dbReference>
<evidence type="ECO:0000256" key="3">
    <source>
        <dbReference type="ARBA" id="ARBA00022723"/>
    </source>
</evidence>
<evidence type="ECO:0000256" key="11">
    <source>
        <dbReference type="HAMAP-Rule" id="MF_01552"/>
    </source>
</evidence>
<keyword evidence="8 11" id="KW-0464">Manganese</keyword>
<evidence type="ECO:0000256" key="9">
    <source>
        <dbReference type="ARBA" id="ARBA00061239"/>
    </source>
</evidence>
<dbReference type="FunFam" id="3.30.1490.20:FF:000005">
    <property type="entry name" value="Probable alpha-L-glutamate ligase 1"/>
    <property type="match status" value="1"/>
</dbReference>
<dbReference type="Gene3D" id="3.30.1490.20">
    <property type="entry name" value="ATP-grasp fold, A domain"/>
    <property type="match status" value="1"/>
</dbReference>
<evidence type="ECO:0000256" key="8">
    <source>
        <dbReference type="ARBA" id="ARBA00023211"/>
    </source>
</evidence>
<dbReference type="PROSITE" id="PS50975">
    <property type="entry name" value="ATP_GRASP"/>
    <property type="match status" value="1"/>
</dbReference>
<keyword evidence="7 11" id="KW-0648">Protein biosynthesis</keyword>
<keyword evidence="5 11" id="KW-0067">ATP-binding</keyword>
<comment type="similarity">
    <text evidence="9">In the C-terminal section; belongs to the RimK family.</text>
</comment>
<dbReference type="PANTHER" id="PTHR21621:SF7">
    <property type="entry name" value="RIBOSOMAL PROTEIN BS6--L-GLUTAMATE LIGASE"/>
    <property type="match status" value="1"/>
</dbReference>
<accession>A0A517Q5P7</accession>
<dbReference type="InterPro" id="IPR021109">
    <property type="entry name" value="Peptidase_aspartic_dom_sf"/>
</dbReference>
<keyword evidence="6 11" id="KW-0460">Magnesium</keyword>
<dbReference type="RefSeq" id="WP_145449065.1">
    <property type="nucleotide sequence ID" value="NZ_CP037421.1"/>
</dbReference>
<evidence type="ECO:0000256" key="5">
    <source>
        <dbReference type="ARBA" id="ARBA00022840"/>
    </source>
</evidence>
<dbReference type="SUPFAM" id="SSF50630">
    <property type="entry name" value="Acid proteases"/>
    <property type="match status" value="1"/>
</dbReference>
<organism evidence="13 14">
    <name type="scientific">Gimesia panareensis</name>
    <dbReference type="NCBI Taxonomy" id="2527978"/>
    <lineage>
        <taxon>Bacteria</taxon>
        <taxon>Pseudomonadati</taxon>
        <taxon>Planctomycetota</taxon>
        <taxon>Planctomycetia</taxon>
        <taxon>Planctomycetales</taxon>
        <taxon>Planctomycetaceae</taxon>
        <taxon>Gimesia</taxon>
    </lineage>
</organism>